<keyword evidence="2" id="KW-0808">Transferase</keyword>
<dbReference type="PANTHER" id="PTHR12203">
    <property type="entry name" value="KDEL LYS-ASP-GLU-LEU CONTAINING - RELATED"/>
    <property type="match status" value="1"/>
</dbReference>
<dbReference type="Proteomes" id="UP000747110">
    <property type="component" value="Unassembled WGS sequence"/>
</dbReference>
<comment type="similarity">
    <text evidence="1">Belongs to the glycosyltransferase 90 family.</text>
</comment>
<accession>A0A8J4D5L9</accession>
<keyword evidence="6" id="KW-1185">Reference proteome</keyword>
<dbReference type="AlphaFoldDB" id="A0A8J4D5L9"/>
<feature type="compositionally biased region" description="Polar residues" evidence="3">
    <location>
        <begin position="9"/>
        <end position="21"/>
    </location>
</feature>
<evidence type="ECO:0000313" key="5">
    <source>
        <dbReference type="EMBL" id="GIL74229.1"/>
    </source>
</evidence>
<evidence type="ECO:0000256" key="4">
    <source>
        <dbReference type="SAM" id="Phobius"/>
    </source>
</evidence>
<keyword evidence="4" id="KW-1133">Transmembrane helix</keyword>
<dbReference type="InterPro" id="IPR006598">
    <property type="entry name" value="CAP10"/>
</dbReference>
<proteinExistence type="inferred from homology"/>
<evidence type="ECO:0000313" key="6">
    <source>
        <dbReference type="Proteomes" id="UP000747110"/>
    </source>
</evidence>
<evidence type="ECO:0000256" key="3">
    <source>
        <dbReference type="SAM" id="MobiDB-lite"/>
    </source>
</evidence>
<evidence type="ECO:0000256" key="2">
    <source>
        <dbReference type="ARBA" id="ARBA00022679"/>
    </source>
</evidence>
<gene>
    <name evidence="5" type="ORF">Vretifemale_4250</name>
</gene>
<dbReference type="SMART" id="SM00672">
    <property type="entry name" value="CAP10"/>
    <property type="match status" value="1"/>
</dbReference>
<name>A0A8J4D5L9_9CHLO</name>
<feature type="region of interest" description="Disordered" evidence="3">
    <location>
        <begin position="1"/>
        <end position="23"/>
    </location>
</feature>
<protein>
    <submittedName>
        <fullName evidence="5">Uncharacterized protein</fullName>
    </submittedName>
</protein>
<dbReference type="EMBL" id="BNCP01000006">
    <property type="protein sequence ID" value="GIL74229.1"/>
    <property type="molecule type" value="Genomic_DNA"/>
</dbReference>
<dbReference type="OrthoDB" id="202415at2759"/>
<keyword evidence="4" id="KW-0812">Transmembrane</keyword>
<dbReference type="GO" id="GO:0016740">
    <property type="term" value="F:transferase activity"/>
    <property type="evidence" value="ECO:0007669"/>
    <property type="project" value="UniProtKB-KW"/>
</dbReference>
<sequence>METYVDQPWQCSAEPSTSGRSGSILFAPSPHPREMLPINPSIHRHCVQDSRGRCPFSGGVSPMAPACDAASATARIVSSPHRPNRHQFITYRFRPHLLFLPLLSLLLLLLPPPLLPPLLLPTVRADLTRYYGNVTYPLDEQIAYCNTLENLYDGIGEDLRRWNDTTGISLEALNLAITRYTTKGSQKGVALAFYGGVPYLIDEPKLAGLGHHVNILFTYMLVMLDLARQYGNQIPDLEFVIASSDRPLVLTADQQPGLIPPVMRFCSSDEHADIKIPIFHFYTKKYTHKYLANAKQLAAKYPWDQRQPIVFGRFSKYYRYIHPLANSTLRVGARNASICRQESPFTLICAVRAHFMDWAARHYPDLLDVKSGPRVSLEKHAAYKYLLHLDGQALSSRLEQLLPLRSLILKEDSGYKTFYYHLVRPYEHYIPVWRRGGGPEDVLGALRWATSHDMEAERMAAAAQAVALKYLNKRARSCYWLRLLQAYASLQRFTPDPTGKDYVMPVQQYLETVGRTFEKGKQLHKIEY</sequence>
<organism evidence="5 6">
    <name type="scientific">Volvox reticuliferus</name>
    <dbReference type="NCBI Taxonomy" id="1737510"/>
    <lineage>
        <taxon>Eukaryota</taxon>
        <taxon>Viridiplantae</taxon>
        <taxon>Chlorophyta</taxon>
        <taxon>core chlorophytes</taxon>
        <taxon>Chlorophyceae</taxon>
        <taxon>CS clade</taxon>
        <taxon>Chlamydomonadales</taxon>
        <taxon>Volvocaceae</taxon>
        <taxon>Volvox</taxon>
    </lineage>
</organism>
<dbReference type="PANTHER" id="PTHR12203:SF35">
    <property type="entry name" value="PROTEIN O-GLUCOSYLTRANSFERASE 1"/>
    <property type="match status" value="1"/>
</dbReference>
<dbReference type="InterPro" id="IPR051091">
    <property type="entry name" value="O-Glucosyltr/Glycosyltrsf_90"/>
</dbReference>
<evidence type="ECO:0000256" key="1">
    <source>
        <dbReference type="ARBA" id="ARBA00010118"/>
    </source>
</evidence>
<comment type="caution">
    <text evidence="5">The sequence shown here is derived from an EMBL/GenBank/DDBJ whole genome shotgun (WGS) entry which is preliminary data.</text>
</comment>
<dbReference type="Pfam" id="PF05686">
    <property type="entry name" value="Glyco_transf_90"/>
    <property type="match status" value="1"/>
</dbReference>
<feature type="transmembrane region" description="Helical" evidence="4">
    <location>
        <begin position="97"/>
        <end position="115"/>
    </location>
</feature>
<reference evidence="5" key="1">
    <citation type="journal article" date="2021" name="Proc. Natl. Acad. Sci. U.S.A.">
        <title>Three genomes in the algal genus Volvox reveal the fate of a haploid sex-determining region after a transition to homothallism.</title>
        <authorList>
            <person name="Yamamoto K."/>
            <person name="Hamaji T."/>
            <person name="Kawai-Toyooka H."/>
            <person name="Matsuzaki R."/>
            <person name="Takahashi F."/>
            <person name="Nishimura Y."/>
            <person name="Kawachi M."/>
            <person name="Noguchi H."/>
            <person name="Minakuchi Y."/>
            <person name="Umen J.G."/>
            <person name="Toyoda A."/>
            <person name="Nozaki H."/>
        </authorList>
    </citation>
    <scope>NUCLEOTIDE SEQUENCE</scope>
    <source>
        <strain evidence="5">NIES-3786</strain>
    </source>
</reference>
<keyword evidence="4" id="KW-0472">Membrane</keyword>